<name>A0A8T1ZHC3_9BRAS</name>
<evidence type="ECO:0000313" key="3">
    <source>
        <dbReference type="Proteomes" id="UP000694240"/>
    </source>
</evidence>
<evidence type="ECO:0000313" key="2">
    <source>
        <dbReference type="EMBL" id="KAG7558676.1"/>
    </source>
</evidence>
<proteinExistence type="predicted"/>
<feature type="chain" id="PRO_5035868912" evidence="1">
    <location>
        <begin position="22"/>
        <end position="398"/>
    </location>
</feature>
<dbReference type="EMBL" id="JAEFBK010000010">
    <property type="protein sequence ID" value="KAG7558676.1"/>
    <property type="molecule type" value="Genomic_DNA"/>
</dbReference>
<dbReference type="Proteomes" id="UP000694240">
    <property type="component" value="Chromosome 10"/>
</dbReference>
<organism evidence="2 3">
    <name type="scientific">Arabidopsis thaliana x Arabidopsis arenosa</name>
    <dbReference type="NCBI Taxonomy" id="1240361"/>
    <lineage>
        <taxon>Eukaryota</taxon>
        <taxon>Viridiplantae</taxon>
        <taxon>Streptophyta</taxon>
        <taxon>Embryophyta</taxon>
        <taxon>Tracheophyta</taxon>
        <taxon>Spermatophyta</taxon>
        <taxon>Magnoliopsida</taxon>
        <taxon>eudicotyledons</taxon>
        <taxon>Gunneridae</taxon>
        <taxon>Pentapetalae</taxon>
        <taxon>rosids</taxon>
        <taxon>malvids</taxon>
        <taxon>Brassicales</taxon>
        <taxon>Brassicaceae</taxon>
        <taxon>Camelineae</taxon>
        <taxon>Arabidopsis</taxon>
    </lineage>
</organism>
<protein>
    <submittedName>
        <fullName evidence="2">Uncharacterized protein</fullName>
    </submittedName>
</protein>
<keyword evidence="1" id="KW-0732">Signal</keyword>
<reference evidence="2 3" key="1">
    <citation type="submission" date="2020-12" db="EMBL/GenBank/DDBJ databases">
        <title>Concerted genomic and epigenomic changes stabilize Arabidopsis allopolyploids.</title>
        <authorList>
            <person name="Chen Z."/>
        </authorList>
    </citation>
    <scope>NUCLEOTIDE SEQUENCE [LARGE SCALE GENOMIC DNA]</scope>
    <source>
        <strain evidence="2">Allo738</strain>
        <tissue evidence="2">Leaf</tissue>
    </source>
</reference>
<accession>A0A8T1ZHC3</accession>
<sequence>MANRGFQTYVFGFFTTMVLQGLTPTVPIQTSISLMAPSLSWDKFSSIDSYSCHPQLCFFFVISIRWNRDDVLPCRRLVSGESVLYRWNVRLSIGDCLHTRRYGIFVWVFDPGINKSITMVEGIRFTRDRIWNFIQTVMGLHVLNLSIVAKIGFVYLDYADGLLVKFVVSTWLSNSYEYKRAHAQDGECRVCLQILPEAHIGTFVMITKCPDLQTRTIQLVSHRPFPTAYLDVNPDTNWSFGMDYFECKARKLMKNQSSDVILMGFHSAIYCLHWKQPLWQQPWGGRQRILQHRHRKPLLQPSSILISTRRKDPESYMTTTRLNLLVNIMPGAFWSLSYKLLANTKCMKKGHNRFRLLACKTSERIARLYSTSSSKLFQFHIFAYNGCLGMFPLFVNSC</sequence>
<keyword evidence="3" id="KW-1185">Reference proteome</keyword>
<evidence type="ECO:0000256" key="1">
    <source>
        <dbReference type="SAM" id="SignalP"/>
    </source>
</evidence>
<comment type="caution">
    <text evidence="2">The sequence shown here is derived from an EMBL/GenBank/DDBJ whole genome shotgun (WGS) entry which is preliminary data.</text>
</comment>
<feature type="signal peptide" evidence="1">
    <location>
        <begin position="1"/>
        <end position="21"/>
    </location>
</feature>
<dbReference type="AlphaFoldDB" id="A0A8T1ZHC3"/>
<gene>
    <name evidence="2" type="ORF">ISN45_Aa05g003110</name>
</gene>